<protein>
    <submittedName>
        <fullName evidence="3">Uncharacterized protein</fullName>
    </submittedName>
</protein>
<dbReference type="InterPro" id="IPR001322">
    <property type="entry name" value="Lamin_tail_dom"/>
</dbReference>
<dbReference type="SUPFAM" id="SSF52317">
    <property type="entry name" value="Class I glutamine amidotransferase-like"/>
    <property type="match status" value="1"/>
</dbReference>
<dbReference type="PANTHER" id="PTHR43308:SF5">
    <property type="entry name" value="S-LAYER PROTEIN _ PEPTIDOGLYCAN ENDO-BETA-N-ACETYLGLUCOSAMINIDASE"/>
    <property type="match status" value="1"/>
</dbReference>
<dbReference type="Pfam" id="PF00932">
    <property type="entry name" value="LTD"/>
    <property type="match status" value="1"/>
</dbReference>
<keyword evidence="2" id="KW-0812">Transmembrane</keyword>
<dbReference type="KEGG" id="pbk:Back11_00170"/>
<dbReference type="Gene3D" id="2.60.40.1080">
    <property type="match status" value="3"/>
</dbReference>
<feature type="region of interest" description="Disordered" evidence="1">
    <location>
        <begin position="262"/>
        <end position="282"/>
    </location>
</feature>
<organism evidence="3 4">
    <name type="scientific">Paenibacillus baekrokdamisoli</name>
    <dbReference type="NCBI Taxonomy" id="1712516"/>
    <lineage>
        <taxon>Bacteria</taxon>
        <taxon>Bacillati</taxon>
        <taxon>Bacillota</taxon>
        <taxon>Bacilli</taxon>
        <taxon>Bacillales</taxon>
        <taxon>Paenibacillaceae</taxon>
        <taxon>Paenibacillus</taxon>
    </lineage>
</organism>
<dbReference type="SMART" id="SM00635">
    <property type="entry name" value="BID_2"/>
    <property type="match status" value="3"/>
</dbReference>
<keyword evidence="4" id="KW-1185">Reference proteome</keyword>
<dbReference type="InterPro" id="IPR016195">
    <property type="entry name" value="Pol/histidinol_Pase-like"/>
</dbReference>
<dbReference type="InterPro" id="IPR008964">
    <property type="entry name" value="Invasin/intimin_cell_adhesion"/>
</dbReference>
<dbReference type="SUPFAM" id="SSF101756">
    <property type="entry name" value="Hypothetical protein YgiW"/>
    <property type="match status" value="1"/>
</dbReference>
<sequence>MYKVMDKRKKWFSLAMIVMMLVTMIVPNRLVQKAHAAAAPVTVAGWTFSATGTSFPANSGSIANTTNAKLTLSDGRTGTYSTTNSSVYTDKWSSPLEGYWQAQFSTLGYSGITLSSKQYGTNGGPRDFKLQYSVDGTNFVDFSDVYALTTAIATKNIALPSGADNQANVYIRWLNASNASISASNTGANGTGTITQTSGNSRIADIIVTGVSTDPDQPVPTTVPVTGVTLDKSTLSMTAGGSVDSLVATVVPSDATDKRVSWSSDSPSVASVNSSNGAVTPKSAGTATITVTTTDGSFQATSTVTVAPPTGKTAAPNASNIMFPTLTTVSGLAGAVAGNAQVAVYTDAGLTTLAGTTAAGSNGSFAITNLTNPESKTTVYVTAQGTGQPVSDAVPVNLAVAQSFKPGDVVFSQIYVNGGNGGAFYNQKFIELYNTTNQDINLNSWSLGYTSYTTMNATTMKPLSGTIKSHGYFLIGANIGTNGVPLPVSVDVDLSGGFNPSGSTGGAIVLSQSNKAVSSPDDTNIVDLIAFTNAATTAFKTPLYWGQPFVSDQIGGGTILRKTNIGSDPKAAFGLGSGWFTKADTSSNYVMFAPQSPSNPVEIIVRNTKYMDGPNGTLINFDGNTSISGLAGSVPAGSTVKAYMDNGGSVGGQATAAADGSFSLTITNSGNKKSVYLTETTAYSLKAMTTRESGYTRVDSAAYSKPLVTDIQDLHLNDANGVPLQLGYPVTIEGVVTAGNRLLGNGNTNFYIQDSTGGINVIGGTVPPMITVGNKVKVVGQLAFTAGMSQFVAATITDSGPSTTPAATSITLDKMSSSADMEPLEGRVVSVKGKVTNIPSAGPDYNVTITDDSGKTAIAKILGTTGIDVNSAVQLGDTVTFKGIIGQSKAASPYTSGYYIAPRSISDIKGELQFNHVPVTKAYIGLDMSIKAMAKYADSVTLYYRNTGESVYASIPMLSANNLNYNANIPKEKAVLGKQIDYYIEVKSADQTLSSGNAASPNIVNVIEDKEGPTYSNELPANGDSMESSRPVISVDLDDPSGVDATSLQISLLNHATQATTDYTSQAVRSENQIKLTLTSDLAVGTYTVNVSGKDMKGNASVHSWSFEITARFTGGNHYRGTTHNHTQISHDAKGDPEKALTEAEKYGYDYFAFSDHSHDIDSGNVGSDTVDHKGMPERTGGANWQQTKDLAKKYTQDGKFVVFPAFEMTSTTWGHSNVFGTSNFIDRVQDGGKYQNLKNYYAWTLTYDNIVAQFNHPAMSANAFDNFIPYDKDVDKLFTMLEVGNGSGHYSYVNADKKLFSALDLGWHVAPTYGEDNHDGTWGQTKKRTVIVAKDLSQESLLEAMRKMRVYFSEDPNFQLDMLANGYYMGSTVDSNNLTFDVTGKDPVQESATDPKYSYMTTSTNDNIKKVELLTNGGTVVDTYTPTGNETTFNWKPTVTVVGGQQWFIVKVTQMDGDQIYSSPIWSQVQPLAVKVTDLTVVEGAAIAGIPVTLKAGISNQGTIALQNLTASLYYDAVDVSHFIGESTIPSLASNKSADTLVQWQKPVAGDHKLIVVLKADGQDLGNNKYEQMISVKAPLGITVMIDATHNNENTTSDTGTYKDNLQNFTLNLKKQGYTVVENKTTLTDALLKDVAVLMVTHPSSAYSASEIDVLKTFVASGGSLLLTEKSNFGGTARNLNSLLAGVGSSILVNNDGVFDETKEGNFWGTPLTSNFSVRAHLKPVSNGLTDFVSLLDFYSGSSLAQNDGTGNKIPLTGSSTVTILASGNESTFQDSPQVKADTVTYNVQTANGKSGPALENVTGGSTIPLVASEQLGKGRILVAGMNIFNDKQMTQNDGPVGNAPFELNVVNWLAHQESKVSSISEARKLPLNTKVVIQGKVTTTAFYDAAYIQDDTGGTVIFSEVPAGSLQLGDTVRVYGHIGIFENDVEIIFDRFDNSIVKVSSGSPVQPKVLSTADSVIEQYQGQLVQVKGKVIAIPDDNSYVINDGSGDVLVFVDGYIANQTGAVPTIKVGDTLQATGLSGKYSEGSRIRVRDTRELINATDSVPVTGVTLDKTTLTFTVGEAAQALMATVNPNTATNKAVTWSSSNTAVAMVDNNGIVTPVAAGTATITVTTVDGGKTATSEVTVNAANVSVAGVTLDKTTLTFTVGGAAQALTATVNPNTATNKAVTWSSSNTAVATVDNNGVVTPVAAGTAIITVTTVDAGKTATSEVTVTTSSSGGNGGNGGNGGGNGGNTGDTGNHTTTITSDKLTNSSNGTITVEVPAATTEVKVPANTADLIKQNNLEIKSDNLTINLPSDLIKQLKMKVAPSDWTDSSISLKLDPLSQVDAKNIVDKGKNATNSDIKLFGEVYEFHLSITTASGKTYDLSAFDKPITIQLKVGPTVNAKLAAIYYISETGALEFIGGKYVNGYMVAEISHFSKYAVLQVSKLFTDVQPGYWASNAIQELVSKQILNGTSPTSFEPGRSVTRAEFTAMLVRALKLTEKSDKAFTDVSAGDWYAEAISIALKAGIVQGKSTTLFGASAQITREEMVTMLMRAYKYMNGKAPVHTSPRFTDESQISSWAAEFVKEAAALNLIQGSGAGNFKPRGITTRAEAAQVVYNLLNK</sequence>
<dbReference type="Pfam" id="PF23355">
    <property type="entry name" value="IFT52_GIFT"/>
    <property type="match status" value="1"/>
</dbReference>
<dbReference type="RefSeq" id="WP_125653142.1">
    <property type="nucleotide sequence ID" value="NZ_AP019308.1"/>
</dbReference>
<dbReference type="SUPFAM" id="SSF74853">
    <property type="entry name" value="Lamin A/C globular tail domain"/>
    <property type="match status" value="1"/>
</dbReference>
<evidence type="ECO:0000256" key="2">
    <source>
        <dbReference type="SAM" id="Phobius"/>
    </source>
</evidence>
<dbReference type="Pfam" id="PF02368">
    <property type="entry name" value="Big_2"/>
    <property type="match status" value="3"/>
</dbReference>
<dbReference type="InterPro" id="IPR036415">
    <property type="entry name" value="Lamin_tail_dom_sf"/>
</dbReference>
<dbReference type="PROSITE" id="PS51841">
    <property type="entry name" value="LTD"/>
    <property type="match status" value="1"/>
</dbReference>
<dbReference type="Pfam" id="PF00395">
    <property type="entry name" value="SLH"/>
    <property type="match status" value="3"/>
</dbReference>
<dbReference type="InterPro" id="IPR001119">
    <property type="entry name" value="SLH_dom"/>
</dbReference>
<keyword evidence="2" id="KW-1133">Transmembrane helix</keyword>
<dbReference type="SUPFAM" id="SSF89550">
    <property type="entry name" value="PHP domain-like"/>
    <property type="match status" value="1"/>
</dbReference>
<feature type="compositionally biased region" description="Low complexity" evidence="1">
    <location>
        <begin position="262"/>
        <end position="275"/>
    </location>
</feature>
<dbReference type="Proteomes" id="UP000275368">
    <property type="component" value="Chromosome"/>
</dbReference>
<dbReference type="PROSITE" id="PS51272">
    <property type="entry name" value="SLH"/>
    <property type="match status" value="3"/>
</dbReference>
<proteinExistence type="predicted"/>
<dbReference type="InterPro" id="IPR029062">
    <property type="entry name" value="Class_I_gatase-like"/>
</dbReference>
<accession>A0A3G9IKH8</accession>
<gene>
    <name evidence="3" type="ORF">Back11_00170</name>
</gene>
<dbReference type="PANTHER" id="PTHR43308">
    <property type="entry name" value="OUTER MEMBRANE PROTEIN ALPHA-RELATED"/>
    <property type="match status" value="1"/>
</dbReference>
<name>A0A3G9IKH8_9BACL</name>
<dbReference type="InterPro" id="IPR055458">
    <property type="entry name" value="IFT52_GIFT"/>
</dbReference>
<evidence type="ECO:0000313" key="3">
    <source>
        <dbReference type="EMBL" id="BBH18672.1"/>
    </source>
</evidence>
<evidence type="ECO:0000313" key="4">
    <source>
        <dbReference type="Proteomes" id="UP000275368"/>
    </source>
</evidence>
<evidence type="ECO:0000256" key="1">
    <source>
        <dbReference type="SAM" id="MobiDB-lite"/>
    </source>
</evidence>
<dbReference type="OrthoDB" id="9801679at2"/>
<dbReference type="InterPro" id="IPR051465">
    <property type="entry name" value="Cell_Envelope_Struct_Comp"/>
</dbReference>
<feature type="compositionally biased region" description="Gly residues" evidence="1">
    <location>
        <begin position="2224"/>
        <end position="2241"/>
    </location>
</feature>
<dbReference type="Gene3D" id="3.20.20.140">
    <property type="entry name" value="Metal-dependent hydrolases"/>
    <property type="match status" value="1"/>
</dbReference>
<dbReference type="EMBL" id="AP019308">
    <property type="protein sequence ID" value="BBH18672.1"/>
    <property type="molecule type" value="Genomic_DNA"/>
</dbReference>
<dbReference type="InterPro" id="IPR003343">
    <property type="entry name" value="Big_2"/>
</dbReference>
<feature type="transmembrane region" description="Helical" evidence="2">
    <location>
        <begin position="12"/>
        <end position="31"/>
    </location>
</feature>
<dbReference type="InterPro" id="IPR036700">
    <property type="entry name" value="BOBF_sf"/>
</dbReference>
<dbReference type="SUPFAM" id="SSF49373">
    <property type="entry name" value="Invasin/intimin cell-adhesion fragments"/>
    <property type="match status" value="3"/>
</dbReference>
<keyword evidence="2" id="KW-0472">Membrane</keyword>
<reference evidence="3 4" key="1">
    <citation type="submission" date="2018-11" db="EMBL/GenBank/DDBJ databases">
        <title>Complete genome sequence of Paenibacillus baekrokdamisoli strain KCTC 33723.</title>
        <authorList>
            <person name="Kang S.W."/>
            <person name="Lee K.C."/>
            <person name="Kim K.K."/>
            <person name="Kim J.S."/>
            <person name="Kim D.S."/>
            <person name="Ko S.H."/>
            <person name="Yang S.H."/>
            <person name="Lee J.S."/>
        </authorList>
    </citation>
    <scope>NUCLEOTIDE SEQUENCE [LARGE SCALE GENOMIC DNA]</scope>
    <source>
        <strain evidence="3 4">KCTC 33723</strain>
    </source>
</reference>
<feature type="region of interest" description="Disordered" evidence="1">
    <location>
        <begin position="2217"/>
        <end position="2259"/>
    </location>
</feature>
<feature type="compositionally biased region" description="Low complexity" evidence="1">
    <location>
        <begin position="2242"/>
        <end position="2252"/>
    </location>
</feature>